<dbReference type="InterPro" id="IPR058184">
    <property type="entry name" value="AgmC-like_N"/>
</dbReference>
<keyword evidence="2" id="KW-0472">Membrane</keyword>
<keyword evidence="2" id="KW-0812">Transmembrane</keyword>
<name>A0ABX7P2Z5_9BACT</name>
<evidence type="ECO:0000259" key="4">
    <source>
        <dbReference type="Pfam" id="PF19077"/>
    </source>
</evidence>
<feature type="compositionally biased region" description="Polar residues" evidence="1">
    <location>
        <begin position="218"/>
        <end position="232"/>
    </location>
</feature>
<evidence type="ECO:0000256" key="3">
    <source>
        <dbReference type="SAM" id="SignalP"/>
    </source>
</evidence>
<feature type="chain" id="PRO_5046169783" description="Bacterial Ig-like domain-containing protein" evidence="3">
    <location>
        <begin position="24"/>
        <end position="1944"/>
    </location>
</feature>
<gene>
    <name evidence="5" type="ORF">JY651_07790</name>
</gene>
<keyword evidence="6" id="KW-1185">Reference proteome</keyword>
<evidence type="ECO:0000256" key="2">
    <source>
        <dbReference type="SAM" id="Phobius"/>
    </source>
</evidence>
<dbReference type="PANTHER" id="PTHR34677:SF3">
    <property type="entry name" value="BACTERIAL IG-LIKE DOMAIN-CONTAINING PROTEIN"/>
    <property type="match status" value="1"/>
</dbReference>
<evidence type="ECO:0000313" key="5">
    <source>
        <dbReference type="EMBL" id="QSQ24832.1"/>
    </source>
</evidence>
<feature type="compositionally biased region" description="Gly residues" evidence="1">
    <location>
        <begin position="277"/>
        <end position="286"/>
    </location>
</feature>
<dbReference type="NCBIfam" id="TIGR03901">
    <property type="entry name" value="MYXO-CTERM"/>
    <property type="match status" value="1"/>
</dbReference>
<dbReference type="NCBIfam" id="NF047640">
    <property type="entry name" value="gliding_AgmC_N"/>
    <property type="match status" value="1"/>
</dbReference>
<sequence length="1944" mass="199874">MTRGSWNRAVLALAVLTASAAMAGPDTFFAGDGRSGPKTVAASTEEVVNEYAQVDDAVNLAPGGIVITLENSLAANTKFVSGALVMVMQATGLNPGAPAGDNTTIDLTGNRVGRWELARLSANAGGGSTLRLAQPLKYSYEGGNTQVIFVPEYTTVTIPSTSAIKALPWDGTKGGVVAFLARDGIANDGTISAKGAGFRGGVYDKSNKNGSADWAGCTATTTPTGSPRQVQASKGEGLNGTGYNTDPTLSAIGLANFATGGGGGICNQSGGGGGGNAGSGGLGGSPQDGSQVGRSGLGGTSVWLSSLESLAMGGGGGSGQGSGPNNASTGPNGANGGGIVFLRSFTLTGSGTIDASGDDARDVSVDSGGGGGAGGSVYARFQDTAVCGVGDRVLAEGGDGGNSAANTGPGGGGGGGWVLFQAKGSPCGISVVGGVAGQASGGGLRNALPASTGNGIYPYVGTAIVFNKGMAVPVSPTLTTPSSGSTTRDSLPMLSGTGTANTEVVIYRMASLTAVEACPASPQTTCPEALEIARAKVASDGTFSTRLTRPLREGANVLGAMTEAQKLEGSANALYTLKLDTVAPIATFTSTLPGPVTGNNSSTFSFTATDDGGACSPACTFECSEGSAAFAGCTSPRSVTTATSGTYTLRVRAVDGAGNKQTEPISHTWQVDRTSPDVAFGVKPPAKSPLTTAQFSFTSTATDVADFQCLLDPTITAPATEPTEAQWSAGAGSSCGASKTLTGLTHGSHVLWARAVDAVGNKSSATSYPWAVDLHVPDTAILTGPNPRLTNATTANFTYASYEEGPPAAQTACGADCSIDCSLDGAAFIACPPQYTGLTSGNHTLVARARDSAGNVDNSPANYAWTIDTDVPNVAFGVKPPARSPLATAEFSFTSTSSDVADFQCLLDPTITAPATEPTEAQWSAGGGSSCGARKTLTGLTHGSHVLWVRAVDAATNKSPATSYPWVVDLHVPDTAIVTGPSPVTNATTANFTYASFEEGPPAAQTACGADCSIDCSLDGAAFIPCPPQYTNLTPGNHALVARAKDTAGNVDNSPASYSWRIDTTAPETSIVTRPDDPSRFARAGFDFNSPDSDVARFECALLTTATAPVEADFQTCAASYETPAPDLVHNTRYYMHVRAVDAVGNKDSTPASYNWLVDLHVPDTAIVTGPASVTNATTANFTYASFDEGPPAAQTTCGPTCSIDCSLDGAPFTACQPQYTNLTPGNHALVARAKDSAGNVDNSPASYSWRIDTTAPETSIVTRPDDPSRFARAGFDFNSPDSDVARFECALLTTATAPVEADFHTCAASYETPTPDLVHNTRYYMHVRAVDAVGNKDSTPASHNWLVDLHVPDTAITGFPPSLDSSTTPTFTLASYDQFVQTPPTPRNDTCGDCALECSLNGASYVTCTTTYNPTVREGENTLLVRATDAAHNVDDTPAVYRWRVILGPVTMEIKERPPTTATSNPVALFRFEASKPEVAYECKFEQEADFTPCPLNNSIPETARYVVGASGDYRLEVRARDKSNTLSNVEVAIWTVDLSPPGAPTVTFPAEGTLINDSQPTVQGMLPEPGRVTVSVDGEAVTSFDTGRSWAFRLNQLLTDGRHTVSAQMTDQAGNAGPMSVLTTFDVDATDPETTITVKPPTLTAQLDFTFEFSSSEEVSYRCSLDGSASIPCDPVHPVSVRDGPHTLSVFAVDRAGNSDESPAVHAWTADATPPTTQLIEKPAAAVNVRTVSFRIESLEPRSTFQYSLDGAGFDNCPALLTLNELPEGARHVEVRAVDEAGNVDGTPEVYDWKVDLTAPPVPVVSQPAPDAVLGLLTPTISGTAQAASAQESENSVAVFVNGTKLGTAPVGADGQWRFTPKDALAEGLALSITVQGVDAAGNESDSSAPTSFTIDTTINRPREISSRGGGLSCAMTSPGGSPVATLGLLGLVLLMVRRKRR</sequence>
<dbReference type="RefSeq" id="WP_206726393.1">
    <property type="nucleotide sequence ID" value="NZ_CP071090.1"/>
</dbReference>
<reference evidence="5 6" key="1">
    <citation type="submission" date="2021-02" db="EMBL/GenBank/DDBJ databases">
        <title>De Novo genome assembly of isolated myxobacteria.</title>
        <authorList>
            <person name="Stevens D.C."/>
        </authorList>
    </citation>
    <scope>NUCLEOTIDE SEQUENCE [LARGE SCALE GENOMIC DNA]</scope>
    <source>
        <strain evidence="6">SCPEA02</strain>
    </source>
</reference>
<dbReference type="InterPro" id="IPR044016">
    <property type="entry name" value="Big_13"/>
</dbReference>
<dbReference type="Proteomes" id="UP000662747">
    <property type="component" value="Chromosome"/>
</dbReference>
<dbReference type="InterPro" id="IPR024038">
    <property type="entry name" value="MYXO-CTERM"/>
</dbReference>
<evidence type="ECO:0000256" key="1">
    <source>
        <dbReference type="SAM" id="MobiDB-lite"/>
    </source>
</evidence>
<feature type="signal peptide" evidence="3">
    <location>
        <begin position="1"/>
        <end position="23"/>
    </location>
</feature>
<dbReference type="Gene3D" id="2.60.40.10">
    <property type="entry name" value="Immunoglobulins"/>
    <property type="match status" value="3"/>
</dbReference>
<protein>
    <recommendedName>
        <fullName evidence="4">Bacterial Ig-like domain-containing protein</fullName>
    </recommendedName>
</protein>
<dbReference type="NCBIfam" id="NF033510">
    <property type="entry name" value="Ca_tandemer"/>
    <property type="match status" value="2"/>
</dbReference>
<feature type="domain" description="Bacterial Ig-like" evidence="4">
    <location>
        <begin position="1556"/>
        <end position="1630"/>
    </location>
</feature>
<feature type="domain" description="Bacterial Ig-like" evidence="4">
    <location>
        <begin position="1820"/>
        <end position="1899"/>
    </location>
</feature>
<keyword evidence="3" id="KW-0732">Signal</keyword>
<feature type="transmembrane region" description="Helical" evidence="2">
    <location>
        <begin position="1922"/>
        <end position="1939"/>
    </location>
</feature>
<feature type="compositionally biased region" description="Gly residues" evidence="1">
    <location>
        <begin position="312"/>
        <end position="322"/>
    </location>
</feature>
<feature type="region of interest" description="Disordered" evidence="1">
    <location>
        <begin position="218"/>
        <end position="242"/>
    </location>
</feature>
<dbReference type="InterPro" id="IPR013783">
    <property type="entry name" value="Ig-like_fold"/>
</dbReference>
<evidence type="ECO:0000313" key="6">
    <source>
        <dbReference type="Proteomes" id="UP000662747"/>
    </source>
</evidence>
<accession>A0ABX7P2Z5</accession>
<dbReference type="EMBL" id="CP071090">
    <property type="protein sequence ID" value="QSQ24832.1"/>
    <property type="molecule type" value="Genomic_DNA"/>
</dbReference>
<dbReference type="PANTHER" id="PTHR34677">
    <property type="match status" value="1"/>
</dbReference>
<proteinExistence type="predicted"/>
<dbReference type="Pfam" id="PF19077">
    <property type="entry name" value="Big_13"/>
    <property type="match status" value="2"/>
</dbReference>
<keyword evidence="2" id="KW-1133">Transmembrane helix</keyword>
<organism evidence="5 6">
    <name type="scientific">Pyxidicoccus parkwayensis</name>
    <dbReference type="NCBI Taxonomy" id="2813578"/>
    <lineage>
        <taxon>Bacteria</taxon>
        <taxon>Pseudomonadati</taxon>
        <taxon>Myxococcota</taxon>
        <taxon>Myxococcia</taxon>
        <taxon>Myxococcales</taxon>
        <taxon>Cystobacterineae</taxon>
        <taxon>Myxococcaceae</taxon>
        <taxon>Pyxidicoccus</taxon>
    </lineage>
</organism>
<feature type="region of interest" description="Disordered" evidence="1">
    <location>
        <begin position="277"/>
        <end position="334"/>
    </location>
</feature>